<evidence type="ECO:0000313" key="2">
    <source>
        <dbReference type="Proteomes" id="UP000664779"/>
    </source>
</evidence>
<protein>
    <recommendedName>
        <fullName evidence="3">Response regulatory domain-containing protein</fullName>
    </recommendedName>
</protein>
<gene>
    <name evidence="1" type="ORF">J0X15_04225</name>
</gene>
<name>A0A939J7N3_9HYPH</name>
<dbReference type="EMBL" id="JAFLNF010000002">
    <property type="protein sequence ID" value="MBO0344421.1"/>
    <property type="molecule type" value="Genomic_DNA"/>
</dbReference>
<keyword evidence="2" id="KW-1185">Reference proteome</keyword>
<dbReference type="RefSeq" id="WP_206938472.1">
    <property type="nucleotide sequence ID" value="NZ_JAFLNF010000002.1"/>
</dbReference>
<proteinExistence type="predicted"/>
<organism evidence="1 2">
    <name type="scientific">Roseibium limicola</name>
    <dbReference type="NCBI Taxonomy" id="2816037"/>
    <lineage>
        <taxon>Bacteria</taxon>
        <taxon>Pseudomonadati</taxon>
        <taxon>Pseudomonadota</taxon>
        <taxon>Alphaproteobacteria</taxon>
        <taxon>Hyphomicrobiales</taxon>
        <taxon>Stappiaceae</taxon>
        <taxon>Roseibium</taxon>
    </lineage>
</organism>
<evidence type="ECO:0000313" key="1">
    <source>
        <dbReference type="EMBL" id="MBO0344421.1"/>
    </source>
</evidence>
<dbReference type="Proteomes" id="UP000664779">
    <property type="component" value="Unassembled WGS sequence"/>
</dbReference>
<sequence length="401" mass="42964">MDLDPSLSWHGPLWHTGQGLEAFGLSPDQPPLPGQPKSINLLDAARTGQTLVAEKAPLPMAVLVSSACLDGEAGAAFGAFVRQALSDLPSEVPLLLLGGTVPTAASSLRANAVLDTATPADVIFSAICSLQRAMIRSEEARIRRQVFGRLSGYGVAKRFSGGSGLLVIGVTGRFLHLQSANSSAVQVVGALNQAIGEDYLEHRAFDAVVVDEPFADALETLHRLRRDSRFAALPTLVVSEDAADSAVLYRAGATDVLLAPIDETTLPQRLVIAIRQGKRRRLADRVLAETHHFVMRQIRSGGVPLATFETYLALTQQALAKRGLVPYQLRMQAANLGETVVALQLAPDLYETVLSVADATSREEDLVCQVAELGPVAVLKSRRGLERLQERITAILGHTRL</sequence>
<dbReference type="AlphaFoldDB" id="A0A939J7N3"/>
<dbReference type="SUPFAM" id="SSF52172">
    <property type="entry name" value="CheY-like"/>
    <property type="match status" value="1"/>
</dbReference>
<reference evidence="1" key="1">
    <citation type="submission" date="2021-03" db="EMBL/GenBank/DDBJ databases">
        <title>Roseibium sp. CAU 1637 isolated from Incheon.</title>
        <authorList>
            <person name="Kim W."/>
        </authorList>
    </citation>
    <scope>NUCLEOTIDE SEQUENCE</scope>
    <source>
        <strain evidence="1">CAU 1637</strain>
    </source>
</reference>
<evidence type="ECO:0008006" key="3">
    <source>
        <dbReference type="Google" id="ProtNLM"/>
    </source>
</evidence>
<dbReference type="Gene3D" id="3.40.50.2300">
    <property type="match status" value="1"/>
</dbReference>
<comment type="caution">
    <text evidence="1">The sequence shown here is derived from an EMBL/GenBank/DDBJ whole genome shotgun (WGS) entry which is preliminary data.</text>
</comment>
<accession>A0A939J7N3</accession>
<dbReference type="InterPro" id="IPR011006">
    <property type="entry name" value="CheY-like_superfamily"/>
</dbReference>